<dbReference type="Proteomes" id="UP000652761">
    <property type="component" value="Unassembled WGS sequence"/>
</dbReference>
<feature type="compositionally biased region" description="Polar residues" evidence="1">
    <location>
        <begin position="1"/>
        <end position="26"/>
    </location>
</feature>
<evidence type="ECO:0000256" key="1">
    <source>
        <dbReference type="SAM" id="MobiDB-lite"/>
    </source>
</evidence>
<dbReference type="EMBL" id="NMUH01000112">
    <property type="protein sequence ID" value="MQL71896.1"/>
    <property type="molecule type" value="Genomic_DNA"/>
</dbReference>
<sequence>MPGTSRVSGRSTLKTSWGPVSTTGVRTPNYERATSDKRTNSGKSLSHCRLSLSRTYNSNSGVRVSRKTTQTSTMTFVATQTT</sequence>
<gene>
    <name evidence="2" type="ORF">Taro_004219</name>
</gene>
<keyword evidence="3" id="KW-1185">Reference proteome</keyword>
<name>A0A843TNW6_COLES</name>
<proteinExistence type="predicted"/>
<organism evidence="2 3">
    <name type="scientific">Colocasia esculenta</name>
    <name type="common">Wild taro</name>
    <name type="synonym">Arum esculentum</name>
    <dbReference type="NCBI Taxonomy" id="4460"/>
    <lineage>
        <taxon>Eukaryota</taxon>
        <taxon>Viridiplantae</taxon>
        <taxon>Streptophyta</taxon>
        <taxon>Embryophyta</taxon>
        <taxon>Tracheophyta</taxon>
        <taxon>Spermatophyta</taxon>
        <taxon>Magnoliopsida</taxon>
        <taxon>Liliopsida</taxon>
        <taxon>Araceae</taxon>
        <taxon>Aroideae</taxon>
        <taxon>Colocasieae</taxon>
        <taxon>Colocasia</taxon>
    </lineage>
</organism>
<comment type="caution">
    <text evidence="2">The sequence shown here is derived from an EMBL/GenBank/DDBJ whole genome shotgun (WGS) entry which is preliminary data.</text>
</comment>
<feature type="region of interest" description="Disordered" evidence="1">
    <location>
        <begin position="1"/>
        <end position="45"/>
    </location>
</feature>
<evidence type="ECO:0000313" key="2">
    <source>
        <dbReference type="EMBL" id="MQL71896.1"/>
    </source>
</evidence>
<dbReference type="AlphaFoldDB" id="A0A843TNW6"/>
<reference evidence="2" key="1">
    <citation type="submission" date="2017-07" db="EMBL/GenBank/DDBJ databases">
        <title>Taro Niue Genome Assembly and Annotation.</title>
        <authorList>
            <person name="Atibalentja N."/>
            <person name="Keating K."/>
            <person name="Fields C.J."/>
        </authorList>
    </citation>
    <scope>NUCLEOTIDE SEQUENCE</scope>
    <source>
        <strain evidence="2">Niue_2</strain>
        <tissue evidence="2">Leaf</tissue>
    </source>
</reference>
<evidence type="ECO:0000313" key="3">
    <source>
        <dbReference type="Proteomes" id="UP000652761"/>
    </source>
</evidence>
<protein>
    <submittedName>
        <fullName evidence="2">Uncharacterized protein</fullName>
    </submittedName>
</protein>
<accession>A0A843TNW6</accession>